<dbReference type="InterPro" id="IPR030390">
    <property type="entry name" value="MeTrfase_TrmA_AS"/>
</dbReference>
<dbReference type="InterPro" id="IPR010280">
    <property type="entry name" value="U5_MeTrfase_fam"/>
</dbReference>
<dbReference type="Pfam" id="PF05958">
    <property type="entry name" value="tRNA_U5-meth_tr"/>
    <property type="match status" value="1"/>
</dbReference>
<dbReference type="Gene3D" id="2.40.50.1070">
    <property type="match status" value="1"/>
</dbReference>
<accession>A0ABP0NSM0</accession>
<dbReference type="Proteomes" id="UP001642464">
    <property type="component" value="Unassembled WGS sequence"/>
</dbReference>
<proteinExistence type="predicted"/>
<organism evidence="2 3">
    <name type="scientific">Durusdinium trenchii</name>
    <dbReference type="NCBI Taxonomy" id="1381693"/>
    <lineage>
        <taxon>Eukaryota</taxon>
        <taxon>Sar</taxon>
        <taxon>Alveolata</taxon>
        <taxon>Dinophyceae</taxon>
        <taxon>Suessiales</taxon>
        <taxon>Symbiodiniaceae</taxon>
        <taxon>Durusdinium</taxon>
    </lineage>
</organism>
<sequence>MAEPEAKASSPPPNGEEEKMEKGVVLHVQCKDFIKMPDGKLEQWLTEVSPVKLQKVFKLPTWSYAFVTVLPEHKEQFREAINGLQCRNFSITVKDGTPRKAPQEGGLEPSAKRQKIKDFPPGHVPTLKDVKDKLKNKKFGDILHKTSPLIDWSYETQLGMKQVHIKSAVRAFTKQVAQKCRDLNQPPPDWTSHEWSKGSKAPVGCACPLDAAIGTPNESLEGYRNKCEFSIGFDSSGQVECGMVLRITDDGFGRVVASCDEVPFVPQEMKRLCKALRDCARSSKFPVFERGRGWQRGFWRLVMARFSGTELLVMVQTATVSGEEKEELVSEIKAALTQDQVSLPVVSVYLQFNDEVSDAARPGAVLELIYGQPQLRMQLLGLSFDIGPLSFYQANSATCALLYGRALEWLQPEEEVTVLDVCCGVGTIGLCASRRCRKVIGIELVPEAVESAKANAALNQIENTEWMVGKAEDILPKLLQELDPNMRTSAVVDPPRPGLHSTVLRALRSCSQLSRIVYVSCNPDSLVEDVIKLTMPSENDEDPFIPVRAVAVDMFPHTLHCEMILLLERSSKVKDPRKHIAPAEGASGNEETCEA</sequence>
<name>A0ABP0NSM0_9DINO</name>
<dbReference type="PANTHER" id="PTHR45904">
    <property type="entry name" value="TRNA (URACIL-5-)-METHYLTRANSFERASE"/>
    <property type="match status" value="1"/>
</dbReference>
<evidence type="ECO:0000313" key="2">
    <source>
        <dbReference type="EMBL" id="CAK9065794.1"/>
    </source>
</evidence>
<dbReference type="SUPFAM" id="SSF53335">
    <property type="entry name" value="S-adenosyl-L-methionine-dependent methyltransferases"/>
    <property type="match status" value="1"/>
</dbReference>
<keyword evidence="3" id="KW-1185">Reference proteome</keyword>
<protein>
    <submittedName>
        <fullName evidence="2">tRNA (Uracil-5-)-methyltransferase homolog A (HpaII tinys locus 9c protein)</fullName>
    </submittedName>
</protein>
<dbReference type="InterPro" id="IPR029063">
    <property type="entry name" value="SAM-dependent_MTases_sf"/>
</dbReference>
<reference evidence="2 3" key="1">
    <citation type="submission" date="2024-02" db="EMBL/GenBank/DDBJ databases">
        <authorList>
            <person name="Chen Y."/>
            <person name="Shah S."/>
            <person name="Dougan E. K."/>
            <person name="Thang M."/>
            <person name="Chan C."/>
        </authorList>
    </citation>
    <scope>NUCLEOTIDE SEQUENCE [LARGE SCALE GENOMIC DNA]</scope>
</reference>
<dbReference type="PROSITE" id="PS01230">
    <property type="entry name" value="TRMA_1"/>
    <property type="match status" value="1"/>
</dbReference>
<dbReference type="EMBL" id="CAXAMM010030002">
    <property type="protein sequence ID" value="CAK9065794.1"/>
    <property type="molecule type" value="Genomic_DNA"/>
</dbReference>
<dbReference type="PROSITE" id="PS51687">
    <property type="entry name" value="SAM_MT_RNA_M5U"/>
    <property type="match status" value="1"/>
</dbReference>
<dbReference type="EMBL" id="CAXAMM010029890">
    <property type="protein sequence ID" value="CAK9065517.1"/>
    <property type="molecule type" value="Genomic_DNA"/>
</dbReference>
<evidence type="ECO:0000313" key="1">
    <source>
        <dbReference type="EMBL" id="CAK9065517.1"/>
    </source>
</evidence>
<dbReference type="Gene3D" id="3.40.50.150">
    <property type="entry name" value="Vaccinia Virus protein VP39"/>
    <property type="match status" value="1"/>
</dbReference>
<dbReference type="PANTHER" id="PTHR45904:SF2">
    <property type="entry name" value="TRNA (URACIL-5-)-METHYLTRANSFERASE HOMOLOG A"/>
    <property type="match status" value="1"/>
</dbReference>
<dbReference type="InterPro" id="IPR045850">
    <property type="entry name" value="TRM2_met"/>
</dbReference>
<comment type="caution">
    <text evidence="2">The sequence shown here is derived from an EMBL/GenBank/DDBJ whole genome shotgun (WGS) entry which is preliminary data.</text>
</comment>
<dbReference type="CDD" id="cd02440">
    <property type="entry name" value="AdoMet_MTases"/>
    <property type="match status" value="1"/>
</dbReference>
<evidence type="ECO:0000313" key="3">
    <source>
        <dbReference type="Proteomes" id="UP001642464"/>
    </source>
</evidence>
<gene>
    <name evidence="1" type="ORF">SCF082_LOCUS33513</name>
    <name evidence="2" type="ORF">SCF082_LOCUS33609</name>
</gene>